<feature type="compositionally biased region" description="Polar residues" evidence="1">
    <location>
        <begin position="207"/>
        <end position="224"/>
    </location>
</feature>
<gene>
    <name evidence="2" type="ORF">A7U60_g4690</name>
</gene>
<evidence type="ECO:0000256" key="1">
    <source>
        <dbReference type="SAM" id="MobiDB-lite"/>
    </source>
</evidence>
<feature type="region of interest" description="Disordered" evidence="1">
    <location>
        <begin position="331"/>
        <end position="476"/>
    </location>
</feature>
<organism evidence="2 3">
    <name type="scientific">Sanghuangporus baumii</name>
    <name type="common">Phellinus baumii</name>
    <dbReference type="NCBI Taxonomy" id="108892"/>
    <lineage>
        <taxon>Eukaryota</taxon>
        <taxon>Fungi</taxon>
        <taxon>Dikarya</taxon>
        <taxon>Basidiomycota</taxon>
        <taxon>Agaricomycotina</taxon>
        <taxon>Agaricomycetes</taxon>
        <taxon>Hymenochaetales</taxon>
        <taxon>Hymenochaetaceae</taxon>
        <taxon>Sanghuangporus</taxon>
    </lineage>
</organism>
<feature type="region of interest" description="Disordered" evidence="1">
    <location>
        <begin position="136"/>
        <end position="191"/>
    </location>
</feature>
<sequence>MSVPMNIQHRRTPSMTCYAPQPTHARSLSGQLATSWSDGFEFTSCSPLTSALHWGTSPLMGNVYLPSTAAQLSMSCSPRGDYSSFERDYCSNFACCGITLPDMHALVAHFEETHLGASEGAPFVAPQCALGVPVPQPKPFPQVNTNNNNGTDIGAKGTAASGDASSPNSSVGPETPPPSSHVSAYGFPMNGQPHLQLQVQTQLFNNGSRANSASPYPHSPFSTHSPYSASPLSAGSPASLGSIEQQQSEHSSGSGEELEMDMDMDVLMSFDPLDNVNGVHTPLDSTPPSPLAAPIRPSSVLRGHALMINGGRSDALPVCLPPSLFSAPIPSPTLLSPNVEKDSSAKKEKKDRKERERERKSRAESPAGSAGEFSATSSNGGAVRREKTRKAASSAMSLLGLGSSSRSSISSSSDEGSSASGESVASVGEEKSKGAVVEKPRAERTGRPERPDKSGKRTREKAYKCPKPGSITHAPISPLDALLSSCPPRNTRILHTNVQQ</sequence>
<accession>A0A9Q5N4T3</accession>
<keyword evidence="3" id="KW-1185">Reference proteome</keyword>
<feature type="compositionally biased region" description="Basic and acidic residues" evidence="1">
    <location>
        <begin position="428"/>
        <end position="463"/>
    </location>
</feature>
<protein>
    <submittedName>
        <fullName evidence="2">Uncharacterized protein</fullName>
    </submittedName>
</protein>
<feature type="compositionally biased region" description="Low complexity" evidence="1">
    <location>
        <begin position="391"/>
        <end position="427"/>
    </location>
</feature>
<name>A0A9Q5N4T3_SANBA</name>
<comment type="caution">
    <text evidence="2">The sequence shown here is derived from an EMBL/GenBank/DDBJ whole genome shotgun (WGS) entry which is preliminary data.</text>
</comment>
<evidence type="ECO:0000313" key="3">
    <source>
        <dbReference type="Proteomes" id="UP000757232"/>
    </source>
</evidence>
<dbReference type="AlphaFoldDB" id="A0A9Q5N4T3"/>
<reference evidence="2" key="1">
    <citation type="submission" date="2016-06" db="EMBL/GenBank/DDBJ databases">
        <title>Draft Genome sequence of the fungus Inonotus baumii.</title>
        <authorList>
            <person name="Zhu H."/>
            <person name="Lin W."/>
        </authorList>
    </citation>
    <scope>NUCLEOTIDE SEQUENCE</scope>
    <source>
        <strain evidence="2">821</strain>
    </source>
</reference>
<feature type="compositionally biased region" description="Polar residues" evidence="1">
    <location>
        <begin position="163"/>
        <end position="172"/>
    </location>
</feature>
<dbReference type="OrthoDB" id="3269380at2759"/>
<evidence type="ECO:0000313" key="2">
    <source>
        <dbReference type="EMBL" id="OCB88172.1"/>
    </source>
</evidence>
<feature type="compositionally biased region" description="Low complexity" evidence="1">
    <location>
        <begin position="225"/>
        <end position="255"/>
    </location>
</feature>
<feature type="region of interest" description="Disordered" evidence="1">
    <location>
        <begin position="207"/>
        <end position="256"/>
    </location>
</feature>
<proteinExistence type="predicted"/>
<dbReference type="Proteomes" id="UP000757232">
    <property type="component" value="Unassembled WGS sequence"/>
</dbReference>
<dbReference type="EMBL" id="LNZH02000183">
    <property type="protein sequence ID" value="OCB88172.1"/>
    <property type="molecule type" value="Genomic_DNA"/>
</dbReference>
<feature type="compositionally biased region" description="Basic and acidic residues" evidence="1">
    <location>
        <begin position="339"/>
        <end position="363"/>
    </location>
</feature>